<dbReference type="InParanoid" id="A0A1J7IZ13"/>
<dbReference type="InterPro" id="IPR036852">
    <property type="entry name" value="Peptidase_S8/S53_dom_sf"/>
</dbReference>
<gene>
    <name evidence="14" type="ORF">CONLIGDRAFT_581750</name>
</gene>
<dbReference type="PROSITE" id="PS51695">
    <property type="entry name" value="SEDOLISIN"/>
    <property type="match status" value="1"/>
</dbReference>
<evidence type="ECO:0000256" key="10">
    <source>
        <dbReference type="ARBA" id="ARBA00023145"/>
    </source>
</evidence>
<dbReference type="InterPro" id="IPR050819">
    <property type="entry name" value="Tripeptidyl-peptidase_I"/>
</dbReference>
<feature type="signal peptide" evidence="12">
    <location>
        <begin position="1"/>
        <end position="19"/>
    </location>
</feature>
<feature type="domain" description="Peptidase S53" evidence="13">
    <location>
        <begin position="244"/>
        <end position="683"/>
    </location>
</feature>
<dbReference type="InterPro" id="IPR030400">
    <property type="entry name" value="Sedolisin_dom"/>
</dbReference>
<dbReference type="SUPFAM" id="SSF52743">
    <property type="entry name" value="Subtilisin-like"/>
    <property type="match status" value="1"/>
</dbReference>
<keyword evidence="7 11" id="KW-0378">Hydrolase</keyword>
<comment type="catalytic activity">
    <reaction evidence="1">
        <text>Release of an N-terminal tripeptide from a polypeptide.</text>
        <dbReference type="EC" id="3.4.14.10"/>
    </reaction>
</comment>
<dbReference type="GO" id="GO:0006508">
    <property type="term" value="P:proteolysis"/>
    <property type="evidence" value="ECO:0007669"/>
    <property type="project" value="UniProtKB-KW"/>
</dbReference>
<dbReference type="Pfam" id="PF00082">
    <property type="entry name" value="Peptidase_S8"/>
    <property type="match status" value="1"/>
</dbReference>
<evidence type="ECO:0000256" key="8">
    <source>
        <dbReference type="ARBA" id="ARBA00022825"/>
    </source>
</evidence>
<dbReference type="SUPFAM" id="SSF54897">
    <property type="entry name" value="Protease propeptides/inhibitors"/>
    <property type="match status" value="1"/>
</dbReference>
<keyword evidence="6 11" id="KW-0479">Metal-binding</keyword>
<name>A0A1J7IZ13_9PEZI</name>
<dbReference type="GO" id="GO:0005576">
    <property type="term" value="C:extracellular region"/>
    <property type="evidence" value="ECO:0007669"/>
    <property type="project" value="UniProtKB-SubCell"/>
</dbReference>
<dbReference type="PANTHER" id="PTHR14218">
    <property type="entry name" value="PROTEASE S8 TRIPEPTIDYL PEPTIDASE I CLN2"/>
    <property type="match status" value="1"/>
</dbReference>
<feature type="binding site" evidence="11">
    <location>
        <position position="642"/>
    </location>
    <ligand>
        <name>Ca(2+)</name>
        <dbReference type="ChEBI" id="CHEBI:29108"/>
    </ligand>
</feature>
<evidence type="ECO:0000256" key="3">
    <source>
        <dbReference type="ARBA" id="ARBA00004239"/>
    </source>
</evidence>
<organism evidence="14 15">
    <name type="scientific">Coniochaeta ligniaria NRRL 30616</name>
    <dbReference type="NCBI Taxonomy" id="1408157"/>
    <lineage>
        <taxon>Eukaryota</taxon>
        <taxon>Fungi</taxon>
        <taxon>Dikarya</taxon>
        <taxon>Ascomycota</taxon>
        <taxon>Pezizomycotina</taxon>
        <taxon>Sordariomycetes</taxon>
        <taxon>Sordariomycetidae</taxon>
        <taxon>Coniochaetales</taxon>
        <taxon>Coniochaetaceae</taxon>
        <taxon>Coniochaeta</taxon>
    </lineage>
</organism>
<evidence type="ECO:0000256" key="12">
    <source>
        <dbReference type="SAM" id="SignalP"/>
    </source>
</evidence>
<keyword evidence="9 11" id="KW-0106">Calcium</keyword>
<dbReference type="OrthoDB" id="409122at2759"/>
<evidence type="ECO:0000313" key="14">
    <source>
        <dbReference type="EMBL" id="OIW26329.1"/>
    </source>
</evidence>
<dbReference type="PANTHER" id="PTHR14218:SF19">
    <property type="entry name" value="SERINE PROTEASE AORO, PUTATIVE (AFU_ORTHOLOGUE AFUA_6G10250)-RELATED"/>
    <property type="match status" value="1"/>
</dbReference>
<comment type="subcellular location">
    <subcellularLocation>
        <location evidence="3">Secreted</location>
        <location evidence="3">Extracellular space</location>
    </subcellularLocation>
</comment>
<evidence type="ECO:0000256" key="2">
    <source>
        <dbReference type="ARBA" id="ARBA00002451"/>
    </source>
</evidence>
<comment type="cofactor">
    <cofactor evidence="11">
        <name>Ca(2+)</name>
        <dbReference type="ChEBI" id="CHEBI:29108"/>
    </cofactor>
    <text evidence="11">Binds 1 Ca(2+) ion per subunit.</text>
</comment>
<feature type="active site" description="Charge relay system" evidence="11">
    <location>
        <position position="325"/>
    </location>
</feature>
<dbReference type="GO" id="GO:0008240">
    <property type="term" value="F:tripeptidyl-peptidase activity"/>
    <property type="evidence" value="ECO:0007669"/>
    <property type="project" value="TreeGrafter"/>
</dbReference>
<evidence type="ECO:0000256" key="9">
    <source>
        <dbReference type="ARBA" id="ARBA00022837"/>
    </source>
</evidence>
<dbReference type="InterPro" id="IPR023828">
    <property type="entry name" value="Peptidase_S8_Ser-AS"/>
</dbReference>
<dbReference type="GO" id="GO:0046872">
    <property type="term" value="F:metal ion binding"/>
    <property type="evidence" value="ECO:0007669"/>
    <property type="project" value="UniProtKB-UniRule"/>
</dbReference>
<keyword evidence="12" id="KW-0732">Signal</keyword>
<evidence type="ECO:0000256" key="7">
    <source>
        <dbReference type="ARBA" id="ARBA00022801"/>
    </source>
</evidence>
<dbReference type="GO" id="GO:0004252">
    <property type="term" value="F:serine-type endopeptidase activity"/>
    <property type="evidence" value="ECO:0007669"/>
    <property type="project" value="UniProtKB-UniRule"/>
</dbReference>
<evidence type="ECO:0000256" key="6">
    <source>
        <dbReference type="ARBA" id="ARBA00022723"/>
    </source>
</evidence>
<dbReference type="AlphaFoldDB" id="A0A1J7IZ13"/>
<dbReference type="Proteomes" id="UP000182658">
    <property type="component" value="Unassembled WGS sequence"/>
</dbReference>
<feature type="binding site" evidence="11">
    <location>
        <position position="663"/>
    </location>
    <ligand>
        <name>Ca(2+)</name>
        <dbReference type="ChEBI" id="CHEBI:29108"/>
    </ligand>
</feature>
<dbReference type="Pfam" id="PF09286">
    <property type="entry name" value="Pro-kuma_activ"/>
    <property type="match status" value="1"/>
</dbReference>
<dbReference type="CDD" id="cd04056">
    <property type="entry name" value="Peptidases_S53"/>
    <property type="match status" value="1"/>
</dbReference>
<feature type="chain" id="PRO_5013108840" description="tripeptidyl-peptidase II" evidence="12">
    <location>
        <begin position="20"/>
        <end position="684"/>
    </location>
</feature>
<evidence type="ECO:0000256" key="1">
    <source>
        <dbReference type="ARBA" id="ARBA00001910"/>
    </source>
</evidence>
<keyword evidence="15" id="KW-1185">Reference proteome</keyword>
<dbReference type="EC" id="3.4.14.10" evidence="4"/>
<accession>A0A1J7IZ13</accession>
<reference evidence="14 15" key="1">
    <citation type="submission" date="2016-10" db="EMBL/GenBank/DDBJ databases">
        <title>Draft genome sequence of Coniochaeta ligniaria NRRL30616, a lignocellulolytic fungus for bioabatement of inhibitors in plant biomass hydrolysates.</title>
        <authorList>
            <consortium name="DOE Joint Genome Institute"/>
            <person name="Jimenez D.J."/>
            <person name="Hector R.E."/>
            <person name="Riley R."/>
            <person name="Sun H."/>
            <person name="Grigoriev I.V."/>
            <person name="Van Elsas J.D."/>
            <person name="Nichols N.N."/>
        </authorList>
    </citation>
    <scope>NUCLEOTIDE SEQUENCE [LARGE SCALE GENOMIC DNA]</scope>
    <source>
        <strain evidence="14 15">NRRL 30616</strain>
    </source>
</reference>
<feature type="binding site" evidence="11">
    <location>
        <position position="643"/>
    </location>
    <ligand>
        <name>Ca(2+)</name>
        <dbReference type="ChEBI" id="CHEBI:29108"/>
    </ligand>
</feature>
<sequence>MLFQRLAVALAGLAIGASAQDVEISRKRDVPASHILHERQLDHWARTWEKRDRVPESALLPMRIGLRQSNIEQGRSMLTERSNPKSANYGKHMSSREVIDLFAPASDTVDAVTEWLKSAGFGTDRVSQSVNKQWMQFDATAAEAEDLLFTEFYVYEHRQTGTQNVACDEYHIPVHIREHIDYITPGIRLRVDPGKAKKAKRDYQAEQLRKRGVSAMNTGAVPLPIANARLPGLPQLNSSVCYKYVTNQCVRNQYRVPKNTKAAEGNELGIFESLGDHYSKDDLDAFWSNLFPEIPNGTYPTEKLIDGAIGAAQTPDQVGAESNLDFQASWPLIWPQKEILFQTDDEVIELNQTDVHTPYLGFWNTFYDALDGSYCTSSAYGETGDCTTPDCLDPQYPDPNPGGYQGQLMCGVYKPTNVISISYGGGEADLPAYYTKRQCDEIMKLGLQGVTVVISSGDDGVGSYPGDAGLENGCAGPTGKVFYPASDASCPYVLSVGSTQFDNATTPGSCKLNEVATARFPSGGGFSNYFDTPDYQKDAVSTYFDTVSLGFAGYTNPGTNFSDVGAGVYKIGGRGYPDVAAVGDRFVIRTGGVWATIGGTSLSAPVWAALLTLVNEERLAAGQSTVGFVNPVLYAHPEIFNDIVSGANPNCNSTGFLAAKGWDPVTGLGSPKFPKLASLLLSLP</sequence>
<dbReference type="Gene3D" id="3.40.50.200">
    <property type="entry name" value="Peptidase S8/S53 domain"/>
    <property type="match status" value="1"/>
</dbReference>
<feature type="active site" description="Charge relay system" evidence="11">
    <location>
        <position position="321"/>
    </location>
</feature>
<dbReference type="SMART" id="SM00944">
    <property type="entry name" value="Pro-kuma_activ"/>
    <property type="match status" value="1"/>
</dbReference>
<feature type="binding site" evidence="11">
    <location>
        <position position="661"/>
    </location>
    <ligand>
        <name>Ca(2+)</name>
        <dbReference type="ChEBI" id="CHEBI:29108"/>
    </ligand>
</feature>
<protein>
    <recommendedName>
        <fullName evidence="4">tripeptidyl-peptidase II</fullName>
        <ecNumber evidence="4">3.4.14.10</ecNumber>
    </recommendedName>
</protein>
<evidence type="ECO:0000259" key="13">
    <source>
        <dbReference type="PROSITE" id="PS51695"/>
    </source>
</evidence>
<dbReference type="STRING" id="1408157.A0A1J7IZ13"/>
<keyword evidence="5 11" id="KW-0645">Protease</keyword>
<dbReference type="PROSITE" id="PS00138">
    <property type="entry name" value="SUBTILASE_SER"/>
    <property type="match status" value="1"/>
</dbReference>
<evidence type="ECO:0000256" key="11">
    <source>
        <dbReference type="PROSITE-ProRule" id="PRU01032"/>
    </source>
</evidence>
<dbReference type="EMBL" id="KV875100">
    <property type="protein sequence ID" value="OIW26329.1"/>
    <property type="molecule type" value="Genomic_DNA"/>
</dbReference>
<evidence type="ECO:0000256" key="4">
    <source>
        <dbReference type="ARBA" id="ARBA00012462"/>
    </source>
</evidence>
<comment type="function">
    <text evidence="2">Secreted tripeptidyl-peptidase which degrades proteins at acidic pHs and is involved in virulence.</text>
</comment>
<dbReference type="InterPro" id="IPR000209">
    <property type="entry name" value="Peptidase_S8/S53_dom"/>
</dbReference>
<keyword evidence="8 11" id="KW-0720">Serine protease</keyword>
<evidence type="ECO:0000256" key="5">
    <source>
        <dbReference type="ARBA" id="ARBA00022670"/>
    </source>
</evidence>
<evidence type="ECO:0000313" key="15">
    <source>
        <dbReference type="Proteomes" id="UP000182658"/>
    </source>
</evidence>
<dbReference type="CDD" id="cd11377">
    <property type="entry name" value="Pro-peptidase_S53"/>
    <property type="match status" value="1"/>
</dbReference>
<dbReference type="InterPro" id="IPR015366">
    <property type="entry name" value="S53_propep"/>
</dbReference>
<feature type="active site" description="Charge relay system" evidence="11">
    <location>
        <position position="601"/>
    </location>
</feature>
<proteinExistence type="predicted"/>
<keyword evidence="10" id="KW-0865">Zymogen</keyword>